<dbReference type="AlphaFoldDB" id="A0A8J2W6A4"/>
<dbReference type="OrthoDB" id="6350276at2759"/>
<name>A0A8J2W6A4_9CRUS</name>
<evidence type="ECO:0000313" key="2">
    <source>
        <dbReference type="Proteomes" id="UP000789390"/>
    </source>
</evidence>
<gene>
    <name evidence="1" type="ORF">DGAL_LOCUS10129</name>
</gene>
<sequence>MVVMGKGLIFELESLAVRLTNDSLEGPDLAAQAMAESYLATVNSIPVTRKDFSSGVATENVVKCNVDESSSNSQERDTFLECNPIGIEQLYHCIERKNGNIKIEEGA</sequence>
<comment type="caution">
    <text evidence="1">The sequence shown here is derived from an EMBL/GenBank/DDBJ whole genome shotgun (WGS) entry which is preliminary data.</text>
</comment>
<organism evidence="1 2">
    <name type="scientific">Daphnia galeata</name>
    <dbReference type="NCBI Taxonomy" id="27404"/>
    <lineage>
        <taxon>Eukaryota</taxon>
        <taxon>Metazoa</taxon>
        <taxon>Ecdysozoa</taxon>
        <taxon>Arthropoda</taxon>
        <taxon>Crustacea</taxon>
        <taxon>Branchiopoda</taxon>
        <taxon>Diplostraca</taxon>
        <taxon>Cladocera</taxon>
        <taxon>Anomopoda</taxon>
        <taxon>Daphniidae</taxon>
        <taxon>Daphnia</taxon>
    </lineage>
</organism>
<dbReference type="Proteomes" id="UP000789390">
    <property type="component" value="Unassembled WGS sequence"/>
</dbReference>
<accession>A0A8J2W6A4</accession>
<reference evidence="1" key="1">
    <citation type="submission" date="2021-11" db="EMBL/GenBank/DDBJ databases">
        <authorList>
            <person name="Schell T."/>
        </authorList>
    </citation>
    <scope>NUCLEOTIDE SEQUENCE</scope>
    <source>
        <strain evidence="1">M5</strain>
    </source>
</reference>
<keyword evidence="2" id="KW-1185">Reference proteome</keyword>
<dbReference type="EMBL" id="CAKKLH010000246">
    <property type="protein sequence ID" value="CAH0106958.1"/>
    <property type="molecule type" value="Genomic_DNA"/>
</dbReference>
<proteinExistence type="predicted"/>
<protein>
    <submittedName>
        <fullName evidence="1">Uncharacterized protein</fullName>
    </submittedName>
</protein>
<evidence type="ECO:0000313" key="1">
    <source>
        <dbReference type="EMBL" id="CAH0106958.1"/>
    </source>
</evidence>